<evidence type="ECO:0000256" key="1">
    <source>
        <dbReference type="SAM" id="MobiDB-lite"/>
    </source>
</evidence>
<dbReference type="Proteomes" id="UP000051634">
    <property type="component" value="Unassembled WGS sequence"/>
</dbReference>
<feature type="region of interest" description="Disordered" evidence="1">
    <location>
        <begin position="49"/>
        <end position="125"/>
    </location>
</feature>
<feature type="signal peptide" evidence="2">
    <location>
        <begin position="1"/>
        <end position="22"/>
    </location>
</feature>
<gene>
    <name evidence="3" type="ORF">Ga0074115_10468</name>
    <name evidence="4" type="ORF">Ga0076813_16934</name>
</gene>
<name>A0A0T5YUP3_9GAMM</name>
<dbReference type="EMBL" id="LDXT01000092">
    <property type="protein sequence ID" value="KRT54307.1"/>
    <property type="molecule type" value="Genomic_DNA"/>
</dbReference>
<proteinExistence type="predicted"/>
<feature type="chain" id="PRO_5007432403" description="DUF1104 domain-containing protein" evidence="2">
    <location>
        <begin position="23"/>
        <end position="125"/>
    </location>
</feature>
<dbReference type="EMBL" id="LMXI01000001">
    <property type="protein sequence ID" value="KRT60301.1"/>
    <property type="molecule type" value="Genomic_DNA"/>
</dbReference>
<keyword evidence="6" id="KW-1185">Reference proteome</keyword>
<dbReference type="RefSeq" id="WP_057955350.1">
    <property type="nucleotide sequence ID" value="NZ_KQ556877.1"/>
</dbReference>
<protein>
    <recommendedName>
        <fullName evidence="7">DUF1104 domain-containing protein</fullName>
    </recommendedName>
</protein>
<reference evidence="5 6" key="1">
    <citation type="submission" date="2015-11" db="EMBL/GenBank/DDBJ databases">
        <title>The genome of Candidatus Endoriftia persephone in Ridgeia piscesae and population structure of the North Eastern Pacific vestimentiferan symbionts.</title>
        <authorList>
            <person name="Perez M."/>
            <person name="Juniper K.S."/>
        </authorList>
    </citation>
    <scope>NUCLEOTIDE SEQUENCE [LARGE SCALE GENOMIC DNA]</scope>
    <source>
        <strain evidence="4">Ind10</strain>
        <strain evidence="3">Ind11</strain>
    </source>
</reference>
<evidence type="ECO:0000313" key="5">
    <source>
        <dbReference type="Proteomes" id="UP000051276"/>
    </source>
</evidence>
<evidence type="ECO:0000313" key="3">
    <source>
        <dbReference type="EMBL" id="KRT54307.1"/>
    </source>
</evidence>
<evidence type="ECO:0008006" key="7">
    <source>
        <dbReference type="Google" id="ProtNLM"/>
    </source>
</evidence>
<organism evidence="3 6">
    <name type="scientific">endosymbiont of Ridgeia piscesae</name>
    <dbReference type="NCBI Taxonomy" id="54398"/>
    <lineage>
        <taxon>Bacteria</taxon>
        <taxon>Pseudomonadati</taxon>
        <taxon>Pseudomonadota</taxon>
        <taxon>Gammaproteobacteria</taxon>
        <taxon>sulfur-oxidizing symbionts</taxon>
    </lineage>
</organism>
<keyword evidence="2" id="KW-0732">Signal</keyword>
<evidence type="ECO:0000313" key="6">
    <source>
        <dbReference type="Proteomes" id="UP000051634"/>
    </source>
</evidence>
<accession>A0A0T5YUP3</accession>
<feature type="compositionally biased region" description="Basic and acidic residues" evidence="1">
    <location>
        <begin position="49"/>
        <end position="58"/>
    </location>
</feature>
<evidence type="ECO:0000313" key="4">
    <source>
        <dbReference type="EMBL" id="KRT60301.1"/>
    </source>
</evidence>
<sequence length="125" mass="13500">MKKSLITTLILSSLLPATGALAAEDYTQYSTPDLLQMGDEVRYMSEADRDAYRSERQSRMQSMSQEERQTMRSEMGTSSGGYRNMAGAEQGQGSMTRSRLRDGSGDGGGQRRGGGFGGGGGRGRR</sequence>
<dbReference type="Gene3D" id="1.20.120.1430">
    <property type="entry name" value="HP0721 helical bundle"/>
    <property type="match status" value="1"/>
</dbReference>
<evidence type="ECO:0000256" key="2">
    <source>
        <dbReference type="SAM" id="SignalP"/>
    </source>
</evidence>
<dbReference type="AlphaFoldDB" id="A0A0T5YUP3"/>
<comment type="caution">
    <text evidence="3">The sequence shown here is derived from an EMBL/GenBank/DDBJ whole genome shotgun (WGS) entry which is preliminary data.</text>
</comment>
<feature type="compositionally biased region" description="Gly residues" evidence="1">
    <location>
        <begin position="105"/>
        <end position="125"/>
    </location>
</feature>
<dbReference type="InterPro" id="IPR038310">
    <property type="entry name" value="DUF1104_sf"/>
</dbReference>
<dbReference type="Proteomes" id="UP000051276">
    <property type="component" value="Unassembled WGS sequence"/>
</dbReference>
<dbReference type="STRING" id="54398.Ga0074115_10468"/>